<dbReference type="InterPro" id="IPR011990">
    <property type="entry name" value="TPR-like_helical_dom_sf"/>
</dbReference>
<dbReference type="Gene3D" id="1.25.40.10">
    <property type="entry name" value="Tetratricopeptide repeat domain"/>
    <property type="match status" value="2"/>
</dbReference>
<evidence type="ECO:0000313" key="2">
    <source>
        <dbReference type="EMBL" id="QES35111.1"/>
    </source>
</evidence>
<dbReference type="AlphaFoldDB" id="A0A5P2C1E4"/>
<dbReference type="GO" id="GO:0004252">
    <property type="term" value="F:serine-type endopeptidase activity"/>
    <property type="evidence" value="ECO:0007669"/>
    <property type="project" value="InterPro"/>
</dbReference>
<evidence type="ECO:0000313" key="3">
    <source>
        <dbReference type="Proteomes" id="UP000322927"/>
    </source>
</evidence>
<dbReference type="OrthoDB" id="580767at2"/>
<reference evidence="2 3" key="1">
    <citation type="submission" date="2018-05" db="EMBL/GenBank/DDBJ databases">
        <title>Streptomyces venezuelae.</title>
        <authorList>
            <person name="Kim W."/>
            <person name="Lee N."/>
            <person name="Cho B.-K."/>
        </authorList>
    </citation>
    <scope>NUCLEOTIDE SEQUENCE [LARGE SCALE GENOMIC DNA]</scope>
    <source>
        <strain evidence="2 3">ATCC 14584</strain>
    </source>
</reference>
<dbReference type="Pfam" id="PF00089">
    <property type="entry name" value="Trypsin"/>
    <property type="match status" value="1"/>
</dbReference>
<evidence type="ECO:0000259" key="1">
    <source>
        <dbReference type="Pfam" id="PF00089"/>
    </source>
</evidence>
<dbReference type="SUPFAM" id="SSF48452">
    <property type="entry name" value="TPR-like"/>
    <property type="match status" value="3"/>
</dbReference>
<dbReference type="InterPro" id="IPR001254">
    <property type="entry name" value="Trypsin_dom"/>
</dbReference>
<dbReference type="InterPro" id="IPR009003">
    <property type="entry name" value="Peptidase_S1_PA"/>
</dbReference>
<organism evidence="2 3">
    <name type="scientific">Streptomyces venezuelae</name>
    <dbReference type="NCBI Taxonomy" id="54571"/>
    <lineage>
        <taxon>Bacteria</taxon>
        <taxon>Bacillati</taxon>
        <taxon>Actinomycetota</taxon>
        <taxon>Actinomycetes</taxon>
        <taxon>Kitasatosporales</taxon>
        <taxon>Streptomycetaceae</taxon>
        <taxon>Streptomyces</taxon>
    </lineage>
</organism>
<dbReference type="EMBL" id="CP029192">
    <property type="protein sequence ID" value="QES35111.1"/>
    <property type="molecule type" value="Genomic_DNA"/>
</dbReference>
<dbReference type="PANTHER" id="PTHR46082">
    <property type="entry name" value="ATP/GTP-BINDING PROTEIN-RELATED"/>
    <property type="match status" value="1"/>
</dbReference>
<accession>A0A5P2C1E4</accession>
<feature type="domain" description="Peptidase S1" evidence="1">
    <location>
        <begin position="19"/>
        <end position="186"/>
    </location>
</feature>
<dbReference type="Pfam" id="PF13424">
    <property type="entry name" value="TPR_12"/>
    <property type="match status" value="2"/>
</dbReference>
<dbReference type="Pfam" id="PF13374">
    <property type="entry name" value="TPR_10"/>
    <property type="match status" value="3"/>
</dbReference>
<dbReference type="Gene3D" id="3.40.50.300">
    <property type="entry name" value="P-loop containing nucleotide triphosphate hydrolases"/>
    <property type="match status" value="1"/>
</dbReference>
<sequence length="984" mass="107472">MDVRRVVEIWNPGAGCSGTGYLVADRIVLTALHNVLGSTGRVEVRRLVPGAGADRWATAELLWPERAQDPEVDVALIQVADGAWTVPDGMDPVRWGRIDAAVVEERLGCLAVGFPRSEVRDGVRDTKEIRGHVESLTGLKSGGERITVYVDRVAAPSKPDGKSRWSGTSGAALFARGRLVGVVTTDRARDYEADQLTAVSVASLAARPGFAMAVKAAGGDLVLEDVSAASDAGPPHSAYDVEVPRGIHNLPDLPSRIFVGRDEALAALGRALSEDSQTITQTLHGLGGVGKTTLALHYAHDHRDEYRLVWWIRADTPDLIDAGLAALAARLRGGRAPALATAQAASWAIGWLQTHPGWLLVFDNVERPEDVRPVTGQLRAAGRQLLTSRCGGGWSGDPLPLPVLDTEASLDLLARLTNGGDEEEARALAEELGHLPLALEQAGAFIAQTSITIGEYREMLREYARHTTDAAPAGSDPTRTMARIWRITLDALHERDPRAVEILRVAAWYAPTGIPRDLFAPLAENPVDLAGLLALLANYNMITIDRSTLGVHRLVQTVARTPADDDPHRGRELIDEARVQAAAWLCGALPDDPDENVAGWPTWRHLLPHTEALLAAWRPAEDNDSTLFVLNQVALYLQGQGEPLRAIDFLRRNLEGSLRLKGTGHLDTLTARNNLASAHERAGDVSRAIPLFEETLAERLQILGKDHPHTLTSRNNLACVYEAAGDLHRAIPLYEETLVDRQRVLGGNHPQTLSSSNNLAYAYSSVGELDRAIALYEKTLAGRLRVLGEDHPDTLMSRHNLASAYKDAGDVPRSISMLEKVWSDRSRVLGAVHPDSLASRNNLAHAYLRDGQTDRARLLFEGNLADQLRVLGEEHPDTLTTQNNLAFLWEFSDDVSRALRLYEEVLTVRLRVLGEDHPDTLVSRNNLAQALESRGRTSSAVELYVELLADCVRVLSPDHPTTLLVRRNLAAARARNWKFRKPTD</sequence>
<proteinExistence type="predicted"/>
<protein>
    <recommendedName>
        <fullName evidence="1">Peptidase S1 domain-containing protein</fullName>
    </recommendedName>
</protein>
<dbReference type="GO" id="GO:0006508">
    <property type="term" value="P:proteolysis"/>
    <property type="evidence" value="ECO:0007669"/>
    <property type="project" value="InterPro"/>
</dbReference>
<name>A0A5P2C1E4_STRVZ</name>
<dbReference type="Proteomes" id="UP000322927">
    <property type="component" value="Chromosome"/>
</dbReference>
<dbReference type="InterPro" id="IPR027417">
    <property type="entry name" value="P-loop_NTPase"/>
</dbReference>
<dbReference type="SUPFAM" id="SSF50494">
    <property type="entry name" value="Trypsin-like serine proteases"/>
    <property type="match status" value="1"/>
</dbReference>
<dbReference type="NCBIfam" id="NF040586">
    <property type="entry name" value="FxSxx_TPR"/>
    <property type="match status" value="1"/>
</dbReference>
<dbReference type="Gene3D" id="2.40.10.120">
    <property type="match status" value="1"/>
</dbReference>
<dbReference type="SUPFAM" id="SSF52540">
    <property type="entry name" value="P-loop containing nucleoside triphosphate hydrolases"/>
    <property type="match status" value="1"/>
</dbReference>
<gene>
    <name evidence="2" type="ORF">DEJ48_18360</name>
</gene>
<dbReference type="PRINTS" id="PR00381">
    <property type="entry name" value="KINESINLIGHT"/>
</dbReference>
<dbReference type="PANTHER" id="PTHR46082:SF6">
    <property type="entry name" value="AAA+ ATPASE DOMAIN-CONTAINING PROTEIN-RELATED"/>
    <property type="match status" value="1"/>
</dbReference>
<dbReference type="InterPro" id="IPR053137">
    <property type="entry name" value="NLR-like"/>
</dbReference>